<evidence type="ECO:0000256" key="2">
    <source>
        <dbReference type="ARBA" id="ARBA00006024"/>
    </source>
</evidence>
<dbReference type="Pfam" id="PF00702">
    <property type="entry name" value="Hydrolase"/>
    <property type="match status" value="1"/>
</dbReference>
<keyword evidence="10" id="KW-0067">ATP-binding</keyword>
<sequence length="638" mass="69701">MNCCCTNNQSCEPENQNHETLKKVWPAVLSFLMIASGMVIEHLQLDFFQPFEVRLVWYFGAFLLVGLPVIREMLVSIRSHDFFNELTLMVTATLGAFIIGEFSEGAAVMLFYTVGELFQELAVNKAKRSIKALLDVRPDVAYVVENGVISARPPQEVVIGEILEVKTGERAPLDGILVTNEALFNTSALTGESMPRSIEKGQPVLAGMIASNKTITMQVTKLYADSTLSRILDMVQNASQHKAPTETFIRKFARIYTPTVGALALLIIVVPYFVVPNYIFKDWLYSALIFLVVSCPCALVISVPLGYFGGIGLASRNGILFKGGNYLEAMTKLTILVCDKTGTMTKGVFTVQDIRTKDVSNEEFVSMVASLEKKSNHPIARAVIEYAETHNIPLLKLSETEEVAGHGLKGFLNGVELLAGNAGLMKKYGVQIPEDLVKTVKTTVFLARDGQFLGSLVLSDEIKEDAFQAVQKLHEYGIKIVMLSGDKTQITQEVAREIGIDEAYGDLLPIDKADFVSNLKQEGHQVIAFVGDGINDAPVLALSDIGIAMGAMGSDLAIETADIVIQTDQPSKIPDAIKVAKYTRQVVLQNVILAFTVKILVMVLGVYGLATLWEAVFADVGVALLAILNAVRIQNKKI</sequence>
<feature type="transmembrane region" description="Helical" evidence="10">
    <location>
        <begin position="255"/>
        <end position="275"/>
    </location>
</feature>
<dbReference type="GO" id="GO:0005524">
    <property type="term" value="F:ATP binding"/>
    <property type="evidence" value="ECO:0007669"/>
    <property type="project" value="UniProtKB-UniRule"/>
</dbReference>
<dbReference type="InterPro" id="IPR051014">
    <property type="entry name" value="Cation_Transport_ATPase_IB"/>
</dbReference>
<dbReference type="EC" id="7.2.2.12" evidence="8"/>
<dbReference type="PANTHER" id="PTHR48085">
    <property type="entry name" value="CADMIUM/ZINC-TRANSPORTING ATPASE HMA2-RELATED"/>
    <property type="match status" value="1"/>
</dbReference>
<dbReference type="SUPFAM" id="SSF81665">
    <property type="entry name" value="Calcium ATPase, transmembrane domain M"/>
    <property type="match status" value="1"/>
</dbReference>
<dbReference type="InterPro" id="IPR036412">
    <property type="entry name" value="HAD-like_sf"/>
</dbReference>
<evidence type="ECO:0000256" key="3">
    <source>
        <dbReference type="ARBA" id="ARBA00022692"/>
    </source>
</evidence>
<evidence type="ECO:0000256" key="4">
    <source>
        <dbReference type="ARBA" id="ARBA00022723"/>
    </source>
</evidence>
<dbReference type="Pfam" id="PF00122">
    <property type="entry name" value="E1-E2_ATPase"/>
    <property type="match status" value="1"/>
</dbReference>
<feature type="transmembrane region" description="Helical" evidence="10">
    <location>
        <begin position="287"/>
        <end position="308"/>
    </location>
</feature>
<dbReference type="SFLD" id="SFLDF00027">
    <property type="entry name" value="p-type_atpase"/>
    <property type="match status" value="1"/>
</dbReference>
<keyword evidence="3 10" id="KW-0812">Transmembrane</keyword>
<name>A0A1I1D9B5_BREAD</name>
<feature type="domain" description="P-type ATPase A" evidence="11">
    <location>
        <begin position="137"/>
        <end position="236"/>
    </location>
</feature>
<dbReference type="InterPro" id="IPR059000">
    <property type="entry name" value="ATPase_P-type_domA"/>
</dbReference>
<dbReference type="NCBIfam" id="TIGR01512">
    <property type="entry name" value="ATPase-IB2_Cd"/>
    <property type="match status" value="1"/>
</dbReference>
<dbReference type="GO" id="GO:0016887">
    <property type="term" value="F:ATP hydrolysis activity"/>
    <property type="evidence" value="ECO:0007669"/>
    <property type="project" value="InterPro"/>
</dbReference>
<keyword evidence="5" id="KW-1278">Translocase</keyword>
<evidence type="ECO:0000313" key="12">
    <source>
        <dbReference type="EMBL" id="SFB71525.1"/>
    </source>
</evidence>
<dbReference type="Gene3D" id="2.70.150.10">
    <property type="entry name" value="Calcium-transporting ATPase, cytoplasmic transduction domain A"/>
    <property type="match status" value="1"/>
</dbReference>
<dbReference type="PROSITE" id="PS00154">
    <property type="entry name" value="ATPASE_E1_E2"/>
    <property type="match status" value="1"/>
</dbReference>
<dbReference type="SUPFAM" id="SSF81653">
    <property type="entry name" value="Calcium ATPase, transduction domain A"/>
    <property type="match status" value="1"/>
</dbReference>
<dbReference type="STRING" id="34097.SAMN02745150_00432"/>
<dbReference type="InterPro" id="IPR023214">
    <property type="entry name" value="HAD_sf"/>
</dbReference>
<dbReference type="SFLD" id="SFLDG00002">
    <property type="entry name" value="C1.7:_P-type_atpase_like"/>
    <property type="match status" value="1"/>
</dbReference>
<evidence type="ECO:0000313" key="13">
    <source>
        <dbReference type="Proteomes" id="UP000240042"/>
    </source>
</evidence>
<dbReference type="RefSeq" id="WP_159428135.1">
    <property type="nucleotide sequence ID" value="NZ_FOKY01000001.1"/>
</dbReference>
<accession>A0A1I1D9B5</accession>
<protein>
    <recommendedName>
        <fullName evidence="8">P-type Zn(2+) transporter</fullName>
        <ecNumber evidence="8">7.2.2.12</ecNumber>
    </recommendedName>
</protein>
<dbReference type="GO" id="GO:0005886">
    <property type="term" value="C:plasma membrane"/>
    <property type="evidence" value="ECO:0007669"/>
    <property type="project" value="UniProtKB-SubCell"/>
</dbReference>
<dbReference type="SFLD" id="SFLDS00003">
    <property type="entry name" value="Haloacid_Dehalogenase"/>
    <property type="match status" value="1"/>
</dbReference>
<keyword evidence="13" id="KW-1185">Reference proteome</keyword>
<dbReference type="InterPro" id="IPR023299">
    <property type="entry name" value="ATPase_P-typ_cyto_dom_N"/>
</dbReference>
<dbReference type="InterPro" id="IPR001757">
    <property type="entry name" value="P_typ_ATPase"/>
</dbReference>
<dbReference type="GO" id="GO:0016463">
    <property type="term" value="F:P-type zinc transporter activity"/>
    <property type="evidence" value="ECO:0007669"/>
    <property type="project" value="UniProtKB-EC"/>
</dbReference>
<evidence type="ECO:0000256" key="10">
    <source>
        <dbReference type="RuleBase" id="RU362081"/>
    </source>
</evidence>
<dbReference type="InterPro" id="IPR023298">
    <property type="entry name" value="ATPase_P-typ_TM_dom_sf"/>
</dbReference>
<dbReference type="InterPro" id="IPR044492">
    <property type="entry name" value="P_typ_ATPase_HD_dom"/>
</dbReference>
<dbReference type="NCBIfam" id="TIGR01525">
    <property type="entry name" value="ATPase-IB_hvy"/>
    <property type="match status" value="1"/>
</dbReference>
<feature type="transmembrane region" description="Helical" evidence="10">
    <location>
        <begin position="55"/>
        <end position="70"/>
    </location>
</feature>
<proteinExistence type="inferred from homology"/>
<dbReference type="GO" id="GO:0015086">
    <property type="term" value="F:cadmium ion transmembrane transporter activity"/>
    <property type="evidence" value="ECO:0007669"/>
    <property type="project" value="TreeGrafter"/>
</dbReference>
<evidence type="ECO:0000256" key="6">
    <source>
        <dbReference type="ARBA" id="ARBA00022989"/>
    </source>
</evidence>
<comment type="similarity">
    <text evidence="2 10">Belongs to the cation transport ATPase (P-type) (TC 3.A.3) family. Type IB subfamily.</text>
</comment>
<keyword evidence="4 10" id="KW-0479">Metal-binding</keyword>
<evidence type="ECO:0000256" key="1">
    <source>
        <dbReference type="ARBA" id="ARBA00004370"/>
    </source>
</evidence>
<keyword evidence="10" id="KW-1003">Cell membrane</keyword>
<dbReference type="PANTHER" id="PTHR48085:SF5">
    <property type="entry name" value="CADMIUM_ZINC-TRANSPORTING ATPASE HMA4-RELATED"/>
    <property type="match status" value="1"/>
</dbReference>
<dbReference type="InterPro" id="IPR027256">
    <property type="entry name" value="P-typ_ATPase_IB"/>
</dbReference>
<dbReference type="NCBIfam" id="TIGR01494">
    <property type="entry name" value="ATPase_P-type"/>
    <property type="match status" value="1"/>
</dbReference>
<keyword evidence="7 10" id="KW-0472">Membrane</keyword>
<evidence type="ECO:0000259" key="11">
    <source>
        <dbReference type="Pfam" id="PF00122"/>
    </source>
</evidence>
<feature type="transmembrane region" description="Helical" evidence="10">
    <location>
        <begin position="615"/>
        <end position="633"/>
    </location>
</feature>
<organism evidence="12 13">
    <name type="scientific">Brevinema andersonii</name>
    <dbReference type="NCBI Taxonomy" id="34097"/>
    <lineage>
        <taxon>Bacteria</taxon>
        <taxon>Pseudomonadati</taxon>
        <taxon>Spirochaetota</taxon>
        <taxon>Spirochaetia</taxon>
        <taxon>Brevinematales</taxon>
        <taxon>Brevinemataceae</taxon>
        <taxon>Brevinema</taxon>
    </lineage>
</organism>
<comment type="catalytic activity">
    <reaction evidence="9">
        <text>Zn(2+)(in) + ATP + H2O = Zn(2+)(out) + ADP + phosphate + H(+)</text>
        <dbReference type="Rhea" id="RHEA:20621"/>
        <dbReference type="ChEBI" id="CHEBI:15377"/>
        <dbReference type="ChEBI" id="CHEBI:15378"/>
        <dbReference type="ChEBI" id="CHEBI:29105"/>
        <dbReference type="ChEBI" id="CHEBI:30616"/>
        <dbReference type="ChEBI" id="CHEBI:43474"/>
        <dbReference type="ChEBI" id="CHEBI:456216"/>
        <dbReference type="EC" id="7.2.2.12"/>
    </reaction>
</comment>
<evidence type="ECO:0000256" key="7">
    <source>
        <dbReference type="ARBA" id="ARBA00023136"/>
    </source>
</evidence>
<keyword evidence="6 10" id="KW-1133">Transmembrane helix</keyword>
<reference evidence="13" key="1">
    <citation type="submission" date="2016-10" db="EMBL/GenBank/DDBJ databases">
        <authorList>
            <person name="Varghese N."/>
            <person name="Submissions S."/>
        </authorList>
    </citation>
    <scope>NUCLEOTIDE SEQUENCE [LARGE SCALE GENOMIC DNA]</scope>
    <source>
        <strain evidence="13">ATCC 43811</strain>
    </source>
</reference>
<evidence type="ECO:0000256" key="8">
    <source>
        <dbReference type="ARBA" id="ARBA00039097"/>
    </source>
</evidence>
<dbReference type="InterPro" id="IPR018303">
    <property type="entry name" value="ATPase_P-typ_P_site"/>
</dbReference>
<dbReference type="AlphaFoldDB" id="A0A1I1D9B5"/>
<comment type="subcellular location">
    <subcellularLocation>
        <location evidence="10">Cell membrane</location>
    </subcellularLocation>
    <subcellularLocation>
        <location evidence="1">Membrane</location>
    </subcellularLocation>
</comment>
<keyword evidence="10" id="KW-0547">Nucleotide-binding</keyword>
<dbReference type="Proteomes" id="UP000240042">
    <property type="component" value="Unassembled WGS sequence"/>
</dbReference>
<dbReference type="Gene3D" id="3.40.50.1000">
    <property type="entry name" value="HAD superfamily/HAD-like"/>
    <property type="match status" value="1"/>
</dbReference>
<dbReference type="EMBL" id="FOKY01000001">
    <property type="protein sequence ID" value="SFB71525.1"/>
    <property type="molecule type" value="Genomic_DNA"/>
</dbReference>
<dbReference type="GO" id="GO:0046872">
    <property type="term" value="F:metal ion binding"/>
    <property type="evidence" value="ECO:0007669"/>
    <property type="project" value="UniProtKB-KW"/>
</dbReference>
<feature type="transmembrane region" description="Helical" evidence="10">
    <location>
        <begin position="24"/>
        <end position="43"/>
    </location>
</feature>
<dbReference type="PRINTS" id="PR00119">
    <property type="entry name" value="CATATPASE"/>
</dbReference>
<dbReference type="Gene3D" id="3.40.1110.10">
    <property type="entry name" value="Calcium-transporting ATPase, cytoplasmic domain N"/>
    <property type="match status" value="1"/>
</dbReference>
<gene>
    <name evidence="12" type="ORF">SAMN02745150_00432</name>
</gene>
<dbReference type="OrthoDB" id="9760364at2"/>
<dbReference type="SUPFAM" id="SSF56784">
    <property type="entry name" value="HAD-like"/>
    <property type="match status" value="1"/>
</dbReference>
<evidence type="ECO:0000256" key="5">
    <source>
        <dbReference type="ARBA" id="ARBA00022967"/>
    </source>
</evidence>
<evidence type="ECO:0000256" key="9">
    <source>
        <dbReference type="ARBA" id="ARBA00047308"/>
    </source>
</evidence>
<dbReference type="InterPro" id="IPR008250">
    <property type="entry name" value="ATPase_P-typ_transduc_dom_A_sf"/>
</dbReference>
<feature type="transmembrane region" description="Helical" evidence="10">
    <location>
        <begin position="587"/>
        <end position="609"/>
    </location>
</feature>